<feature type="region of interest" description="Disordered" evidence="1">
    <location>
        <begin position="1"/>
        <end position="72"/>
    </location>
</feature>
<dbReference type="GeneID" id="54454614"/>
<accession>A0A6A6YX04</accession>
<organism evidence="2">
    <name type="scientific">Mytilinidion resinicola</name>
    <dbReference type="NCBI Taxonomy" id="574789"/>
    <lineage>
        <taxon>Eukaryota</taxon>
        <taxon>Fungi</taxon>
        <taxon>Dikarya</taxon>
        <taxon>Ascomycota</taxon>
        <taxon>Pezizomycotina</taxon>
        <taxon>Dothideomycetes</taxon>
        <taxon>Pleosporomycetidae</taxon>
        <taxon>Mytilinidiales</taxon>
        <taxon>Mytilinidiaceae</taxon>
        <taxon>Mytilinidion</taxon>
    </lineage>
</organism>
<keyword evidence="3" id="KW-1185">Reference proteome</keyword>
<evidence type="ECO:0000313" key="4">
    <source>
        <dbReference type="RefSeq" id="XP_033580305.1"/>
    </source>
</evidence>
<feature type="compositionally biased region" description="Polar residues" evidence="1">
    <location>
        <begin position="1"/>
        <end position="13"/>
    </location>
</feature>
<feature type="region of interest" description="Disordered" evidence="1">
    <location>
        <begin position="94"/>
        <end position="142"/>
    </location>
</feature>
<reference evidence="4" key="3">
    <citation type="submission" date="2025-04" db="UniProtKB">
        <authorList>
            <consortium name="RefSeq"/>
        </authorList>
    </citation>
    <scope>IDENTIFICATION</scope>
    <source>
        <strain evidence="4">CBS 304.34</strain>
    </source>
</reference>
<name>A0A6A6YX04_9PEZI</name>
<evidence type="ECO:0000313" key="3">
    <source>
        <dbReference type="Proteomes" id="UP000504636"/>
    </source>
</evidence>
<dbReference type="AlphaFoldDB" id="A0A6A6YX04"/>
<dbReference type="Proteomes" id="UP000504636">
    <property type="component" value="Unplaced"/>
</dbReference>
<protein>
    <submittedName>
        <fullName evidence="2 4">Uncharacterized protein</fullName>
    </submittedName>
</protein>
<dbReference type="RefSeq" id="XP_033580305.1">
    <property type="nucleotide sequence ID" value="XM_033713721.1"/>
</dbReference>
<gene>
    <name evidence="2 4" type="ORF">BDZ99DRAFT_254139</name>
</gene>
<reference evidence="2 4" key="1">
    <citation type="journal article" date="2020" name="Stud. Mycol.">
        <title>101 Dothideomycetes genomes: a test case for predicting lifestyles and emergence of pathogens.</title>
        <authorList>
            <person name="Haridas S."/>
            <person name="Albert R."/>
            <person name="Binder M."/>
            <person name="Bloem J."/>
            <person name="Labutti K."/>
            <person name="Salamov A."/>
            <person name="Andreopoulos B."/>
            <person name="Baker S."/>
            <person name="Barry K."/>
            <person name="Bills G."/>
            <person name="Bluhm B."/>
            <person name="Cannon C."/>
            <person name="Castanera R."/>
            <person name="Culley D."/>
            <person name="Daum C."/>
            <person name="Ezra D."/>
            <person name="Gonzalez J."/>
            <person name="Henrissat B."/>
            <person name="Kuo A."/>
            <person name="Liang C."/>
            <person name="Lipzen A."/>
            <person name="Lutzoni F."/>
            <person name="Magnuson J."/>
            <person name="Mondo S."/>
            <person name="Nolan M."/>
            <person name="Ohm R."/>
            <person name="Pangilinan J."/>
            <person name="Park H.-J."/>
            <person name="Ramirez L."/>
            <person name="Alfaro M."/>
            <person name="Sun H."/>
            <person name="Tritt A."/>
            <person name="Yoshinaga Y."/>
            <person name="Zwiers L.-H."/>
            <person name="Turgeon B."/>
            <person name="Goodwin S."/>
            <person name="Spatafora J."/>
            <person name="Crous P."/>
            <person name="Grigoriev I."/>
        </authorList>
    </citation>
    <scope>NUCLEOTIDE SEQUENCE</scope>
    <source>
        <strain evidence="2 4">CBS 304.34</strain>
    </source>
</reference>
<proteinExistence type="predicted"/>
<feature type="compositionally biased region" description="Pro residues" evidence="1">
    <location>
        <begin position="103"/>
        <end position="119"/>
    </location>
</feature>
<reference evidence="4" key="2">
    <citation type="submission" date="2020-04" db="EMBL/GenBank/DDBJ databases">
        <authorList>
            <consortium name="NCBI Genome Project"/>
        </authorList>
    </citation>
    <scope>NUCLEOTIDE SEQUENCE</scope>
    <source>
        <strain evidence="4">CBS 304.34</strain>
    </source>
</reference>
<dbReference type="EMBL" id="MU003696">
    <property type="protein sequence ID" value="KAF2813341.1"/>
    <property type="molecule type" value="Genomic_DNA"/>
</dbReference>
<evidence type="ECO:0000256" key="1">
    <source>
        <dbReference type="SAM" id="MobiDB-lite"/>
    </source>
</evidence>
<feature type="compositionally biased region" description="Pro residues" evidence="1">
    <location>
        <begin position="48"/>
        <end position="58"/>
    </location>
</feature>
<evidence type="ECO:0000313" key="2">
    <source>
        <dbReference type="EMBL" id="KAF2813341.1"/>
    </source>
</evidence>
<sequence length="142" mass="15998">MSAITSAPTSAQLLPSFYPTPEPSFVNPGSPFSNYELHQLQNPSSQQPLPPLPTPQPYPTQGQSLMNSASNHAIYEPHQLQILRKSLPWLRREETDLPDHRYPQPPPTASEPLQPPPTPHAFEPYTLELSPQQEDEMAYKLH</sequence>